<dbReference type="EMBL" id="CAJVPV010037976">
    <property type="protein sequence ID" value="CAG8755899.1"/>
    <property type="molecule type" value="Genomic_DNA"/>
</dbReference>
<evidence type="ECO:0000313" key="1">
    <source>
        <dbReference type="EMBL" id="CAG8755899.1"/>
    </source>
</evidence>
<name>A0A9N9NSC7_9GLOM</name>
<feature type="non-terminal residue" evidence="1">
    <location>
        <position position="40"/>
    </location>
</feature>
<accession>A0A9N9NSC7</accession>
<organism evidence="1 2">
    <name type="scientific">Acaulospora morrowiae</name>
    <dbReference type="NCBI Taxonomy" id="94023"/>
    <lineage>
        <taxon>Eukaryota</taxon>
        <taxon>Fungi</taxon>
        <taxon>Fungi incertae sedis</taxon>
        <taxon>Mucoromycota</taxon>
        <taxon>Glomeromycotina</taxon>
        <taxon>Glomeromycetes</taxon>
        <taxon>Diversisporales</taxon>
        <taxon>Acaulosporaceae</taxon>
        <taxon>Acaulospora</taxon>
    </lineage>
</organism>
<evidence type="ECO:0000313" key="2">
    <source>
        <dbReference type="Proteomes" id="UP000789342"/>
    </source>
</evidence>
<dbReference type="Proteomes" id="UP000789342">
    <property type="component" value="Unassembled WGS sequence"/>
</dbReference>
<reference evidence="1" key="1">
    <citation type="submission" date="2021-06" db="EMBL/GenBank/DDBJ databases">
        <authorList>
            <person name="Kallberg Y."/>
            <person name="Tangrot J."/>
            <person name="Rosling A."/>
        </authorList>
    </citation>
    <scope>NUCLEOTIDE SEQUENCE</scope>
    <source>
        <strain evidence="1">CL551</strain>
    </source>
</reference>
<keyword evidence="2" id="KW-1185">Reference proteome</keyword>
<proteinExistence type="predicted"/>
<protein>
    <submittedName>
        <fullName evidence="1">6298_t:CDS:1</fullName>
    </submittedName>
</protein>
<sequence length="40" mass="4669">MDTHSWASNFENFINKLDIKTFKYDDFEDHELIGSGAFGK</sequence>
<gene>
    <name evidence="1" type="ORF">AMORRO_LOCUS15591</name>
</gene>
<dbReference type="OrthoDB" id="2446353at2759"/>
<dbReference type="AlphaFoldDB" id="A0A9N9NSC7"/>
<comment type="caution">
    <text evidence="1">The sequence shown here is derived from an EMBL/GenBank/DDBJ whole genome shotgun (WGS) entry which is preliminary data.</text>
</comment>